<dbReference type="EMBL" id="BARS01006965">
    <property type="protein sequence ID" value="GAF76296.1"/>
    <property type="molecule type" value="Genomic_DNA"/>
</dbReference>
<dbReference type="AlphaFoldDB" id="X0SMD1"/>
<organism evidence="1">
    <name type="scientific">marine sediment metagenome</name>
    <dbReference type="NCBI Taxonomy" id="412755"/>
    <lineage>
        <taxon>unclassified sequences</taxon>
        <taxon>metagenomes</taxon>
        <taxon>ecological metagenomes</taxon>
    </lineage>
</organism>
<sequence length="54" mass="6408">MRLWCRYHSRKSIANRLRSETRQIQEFGAGEDEELKQLLGLLPPEPEEQGRLEL</sequence>
<name>X0SMD1_9ZZZZ</name>
<evidence type="ECO:0000313" key="1">
    <source>
        <dbReference type="EMBL" id="GAF76296.1"/>
    </source>
</evidence>
<reference evidence="1" key="1">
    <citation type="journal article" date="2014" name="Front. Microbiol.">
        <title>High frequency of phylogenetically diverse reductive dehalogenase-homologous genes in deep subseafloor sedimentary metagenomes.</title>
        <authorList>
            <person name="Kawai M."/>
            <person name="Futagami T."/>
            <person name="Toyoda A."/>
            <person name="Takaki Y."/>
            <person name="Nishi S."/>
            <person name="Hori S."/>
            <person name="Arai W."/>
            <person name="Tsubouchi T."/>
            <person name="Morono Y."/>
            <person name="Uchiyama I."/>
            <person name="Ito T."/>
            <person name="Fujiyama A."/>
            <person name="Inagaki F."/>
            <person name="Takami H."/>
        </authorList>
    </citation>
    <scope>NUCLEOTIDE SEQUENCE</scope>
    <source>
        <strain evidence="1">Expedition CK06-06</strain>
    </source>
</reference>
<accession>X0SMD1</accession>
<gene>
    <name evidence="1" type="ORF">S01H1_13494</name>
</gene>
<proteinExistence type="predicted"/>
<comment type="caution">
    <text evidence="1">The sequence shown here is derived from an EMBL/GenBank/DDBJ whole genome shotgun (WGS) entry which is preliminary data.</text>
</comment>
<protein>
    <submittedName>
        <fullName evidence="1">Uncharacterized protein</fullName>
    </submittedName>
</protein>